<dbReference type="InterPro" id="IPR003140">
    <property type="entry name" value="PLipase/COase/thioEstase"/>
</dbReference>
<dbReference type="Pfam" id="PF02230">
    <property type="entry name" value="Abhydrolase_2"/>
    <property type="match status" value="1"/>
</dbReference>
<evidence type="ECO:0000313" key="5">
    <source>
        <dbReference type="Proteomes" id="UP000236178"/>
    </source>
</evidence>
<reference evidence="4 5" key="1">
    <citation type="submission" date="2017-12" db="EMBL/GenBank/DDBJ databases">
        <title>Streptomyces populusis sp. nov., a novel endophytic actinobacterium isolated from stems of Populus adenopoda Maxim.</title>
        <authorList>
            <person name="Wang Z."/>
        </authorList>
    </citation>
    <scope>NUCLEOTIDE SEQUENCE [LARGE SCALE GENOMIC DNA]</scope>
    <source>
        <strain evidence="4 5">A249</strain>
    </source>
</reference>
<dbReference type="InterPro" id="IPR029058">
    <property type="entry name" value="AB_hydrolase_fold"/>
</dbReference>
<evidence type="ECO:0000313" key="4">
    <source>
        <dbReference type="EMBL" id="PKT74922.1"/>
    </source>
</evidence>
<name>A0A2I0SYC5_9ACTN</name>
<feature type="domain" description="Phospholipase/carboxylesterase/thioesterase" evidence="3">
    <location>
        <begin position="11"/>
        <end position="205"/>
    </location>
</feature>
<dbReference type="PANTHER" id="PTHR10655">
    <property type="entry name" value="LYSOPHOSPHOLIPASE-RELATED"/>
    <property type="match status" value="1"/>
</dbReference>
<gene>
    <name evidence="4" type="ORF">CW362_00565</name>
</gene>
<keyword evidence="5" id="KW-1185">Reference proteome</keyword>
<proteinExistence type="inferred from homology"/>
<comment type="caution">
    <text evidence="4">The sequence shown here is derived from an EMBL/GenBank/DDBJ whole genome shotgun (WGS) entry which is preliminary data.</text>
</comment>
<dbReference type="PANTHER" id="PTHR10655:SF17">
    <property type="entry name" value="LYSOPHOSPHOLIPASE-LIKE PROTEIN 1"/>
    <property type="match status" value="1"/>
</dbReference>
<dbReference type="SUPFAM" id="SSF53474">
    <property type="entry name" value="alpha/beta-Hydrolases"/>
    <property type="match status" value="1"/>
</dbReference>
<keyword evidence="2" id="KW-0378">Hydrolase</keyword>
<organism evidence="4 5">
    <name type="scientific">Streptomyces populi</name>
    <dbReference type="NCBI Taxonomy" id="2058924"/>
    <lineage>
        <taxon>Bacteria</taxon>
        <taxon>Bacillati</taxon>
        <taxon>Actinomycetota</taxon>
        <taxon>Actinomycetes</taxon>
        <taxon>Kitasatosporales</taxon>
        <taxon>Streptomycetaceae</taxon>
        <taxon>Streptomyces</taxon>
    </lineage>
</organism>
<dbReference type="RefSeq" id="WP_103547232.1">
    <property type="nucleotide sequence ID" value="NZ_JBHJSK010000002.1"/>
</dbReference>
<evidence type="ECO:0000256" key="2">
    <source>
        <dbReference type="ARBA" id="ARBA00022801"/>
    </source>
</evidence>
<dbReference type="Gene3D" id="3.40.50.1820">
    <property type="entry name" value="alpha/beta hydrolase"/>
    <property type="match status" value="1"/>
</dbReference>
<comment type="similarity">
    <text evidence="1">Belongs to the AB hydrolase superfamily. AB hydrolase 2 family.</text>
</comment>
<dbReference type="GO" id="GO:0016787">
    <property type="term" value="F:hydrolase activity"/>
    <property type="evidence" value="ECO:0007669"/>
    <property type="project" value="UniProtKB-KW"/>
</dbReference>
<evidence type="ECO:0000256" key="1">
    <source>
        <dbReference type="ARBA" id="ARBA00006499"/>
    </source>
</evidence>
<dbReference type="OrthoDB" id="9798122at2"/>
<sequence>MSTMDRLQYETADPTRPHRGTVVWLHGIGQAPGDLMAVTQRFRLAEAGVRGVFPRAPVAAPSLLSGLAVPCWFPQNLLAIDRIDVEGLLAVHRPLSALLDAEADRIGAGRIVLAGFSQGATVALTTALTYARQLAGVALYAPFMPPDLPALLPAGGPSPANSGLPVWIGHGARDWVVPERSGAGLRDLLTGWGHPVTWQRYPGGHEPFAGVRASLPAYLSDVLDVHVPRVPGAGPAARTR</sequence>
<evidence type="ECO:0000259" key="3">
    <source>
        <dbReference type="Pfam" id="PF02230"/>
    </source>
</evidence>
<dbReference type="EMBL" id="PJOS01000001">
    <property type="protein sequence ID" value="PKT74922.1"/>
    <property type="molecule type" value="Genomic_DNA"/>
</dbReference>
<dbReference type="InterPro" id="IPR050565">
    <property type="entry name" value="LYPA1-2/EST-like"/>
</dbReference>
<dbReference type="Proteomes" id="UP000236178">
    <property type="component" value="Unassembled WGS sequence"/>
</dbReference>
<dbReference type="AlphaFoldDB" id="A0A2I0SYC5"/>
<accession>A0A2I0SYC5</accession>
<protein>
    <recommendedName>
        <fullName evidence="3">Phospholipase/carboxylesterase/thioesterase domain-containing protein</fullName>
    </recommendedName>
</protein>